<keyword evidence="3" id="KW-1185">Reference proteome</keyword>
<dbReference type="EMBL" id="JAAXOX010000001">
    <property type="protein sequence ID" value="NKY21072.1"/>
    <property type="molecule type" value="Genomic_DNA"/>
</dbReference>
<name>A0A7X6KRS6_9CELL</name>
<organism evidence="2 3">
    <name type="scientific">Cellulomonas denverensis</name>
    <dbReference type="NCBI Taxonomy" id="264297"/>
    <lineage>
        <taxon>Bacteria</taxon>
        <taxon>Bacillati</taxon>
        <taxon>Actinomycetota</taxon>
        <taxon>Actinomycetes</taxon>
        <taxon>Micrococcales</taxon>
        <taxon>Cellulomonadaceae</taxon>
        <taxon>Cellulomonas</taxon>
    </lineage>
</organism>
<sequence length="663" mass="70374">MTTWDRDDPGAGDLDTLDEIVDRAARHLSSLPGTAGEITALVQDTRTRWTGAAAESWERSMLDRAAQVDAAADGLRRGAETVNAYAGAVRDLRVRARTAGEDFDQSRHDLARTNLTLTTLQRQPDPDPWELRLAVRAVQNADQLLLDHQAALDRLVTERQQLDDDLVAALSAEVPPVWSQAGGAGRAVSTDVLAQGPAGMARWVLDLPDGPTGDALARWLVSMLTPEEFDALLTACPQLAVRLMGDDAGAFGAQYPELAAALKVSDPQRRIDAVLAACQHLGADELALLARMYPGMVHNLDGVPLTTRIAANRVAITAALAEADAQITRTLAEIEREDDAGRLLALRVELAQLRRDRDWYDQLLTEQIKTIDADGAEVPRVGHQVVLFDPAAGRFGELVGYAGAPNVAVLVGGTGTNLGNMDGQFERAWEFVDEGSPDLAVITYLGGPMPQSVLVRDQSVPDQRSFEAFDSAYALSIAPHLASFANGVKAVTGATITVAGHSYGGSVVGRAEVAGMVVDRVLHIESAGAGPGVGTTQDYAAPDTPRYSMTAPGDPITLAQGTGIGTVLGHGLDPDELPGVTQLETGRVDRNDPYSGVLSGPASHSGVFESRSDAWANILAVMIGGEVTVWTDPTVFIGSGVTDEHYTYPMQDPGFVPPTEAVR</sequence>
<proteinExistence type="predicted"/>
<reference evidence="2 3" key="1">
    <citation type="submission" date="2020-04" db="EMBL/GenBank/DDBJ databases">
        <title>MicrobeNet Type strains.</title>
        <authorList>
            <person name="Nicholson A.C."/>
        </authorList>
    </citation>
    <scope>NUCLEOTIDE SEQUENCE [LARGE SCALE GENOMIC DNA]</scope>
    <source>
        <strain evidence="2 3">ATCC BAA-788</strain>
    </source>
</reference>
<evidence type="ECO:0000313" key="2">
    <source>
        <dbReference type="EMBL" id="NKY21072.1"/>
    </source>
</evidence>
<feature type="domain" description="DUF1023" evidence="1">
    <location>
        <begin position="402"/>
        <end position="557"/>
    </location>
</feature>
<dbReference type="RefSeq" id="WP_168628206.1">
    <property type="nucleotide sequence ID" value="NZ_BONL01000014.1"/>
</dbReference>
<evidence type="ECO:0000259" key="1">
    <source>
        <dbReference type="Pfam" id="PF06259"/>
    </source>
</evidence>
<dbReference type="AlphaFoldDB" id="A0A7X6KRS6"/>
<dbReference type="Pfam" id="PF06259">
    <property type="entry name" value="Abhydrolase_8"/>
    <property type="match status" value="1"/>
</dbReference>
<comment type="caution">
    <text evidence="2">The sequence shown here is derived from an EMBL/GenBank/DDBJ whole genome shotgun (WGS) entry which is preliminary data.</text>
</comment>
<dbReference type="InterPro" id="IPR010427">
    <property type="entry name" value="DUF1023"/>
</dbReference>
<dbReference type="Proteomes" id="UP000581206">
    <property type="component" value="Unassembled WGS sequence"/>
</dbReference>
<evidence type="ECO:0000313" key="3">
    <source>
        <dbReference type="Proteomes" id="UP000581206"/>
    </source>
</evidence>
<protein>
    <recommendedName>
        <fullName evidence="1">DUF1023 domain-containing protein</fullName>
    </recommendedName>
</protein>
<accession>A0A7X6KRS6</accession>
<gene>
    <name evidence="2" type="ORF">HGA03_00140</name>
</gene>